<evidence type="ECO:0000256" key="2">
    <source>
        <dbReference type="ARBA" id="ARBA00022980"/>
    </source>
</evidence>
<dbReference type="Pfam" id="PF00573">
    <property type="entry name" value="Ribosomal_L4"/>
    <property type="match status" value="1"/>
</dbReference>
<dbReference type="InterPro" id="IPR002136">
    <property type="entry name" value="Ribosomal_uL4"/>
</dbReference>
<feature type="compositionally biased region" description="Basic and acidic residues" evidence="6">
    <location>
        <begin position="321"/>
        <end position="349"/>
    </location>
</feature>
<sequence length="416" mass="46513">MSARPTITVYSHDGKGATGETLQLPEVLTAPIRHDIVNVIHNSVARNKRQARGVSTLAGHQTSAESWGTGRAVARIPRVGGSGSHRSGQGAFGNMCRKGHMFAPLKVYRKWHQKTNLNERRHAVASALAASAVTPLVMARGHKIEKIPEIPLVVDALDSTKAKDILKALLNVGLGDELRRVALSKKIRAGKGKMRNRRYVKKRGPLIVHDITEKSVRLGARNLMGVDTCRVQKLNILQLAPGGHVGRLIIWTKKAFQNLNTIFGTYKTAGTEKGGYRLQRHLLGSADLSRLINSDQIQSVIRAPKTNEVHNRKKNPLRNTQEMRRLNPFEAQRKKLDQQLQEKRSEARKAKINKKRGKLGQDFIKDFHKNVQESQKRDEDIWYAKDSAEEEEENGEEDDDNNNAGGDDDDNEEDAE</sequence>
<keyword evidence="3" id="KW-0687">Ribonucleoprotein</keyword>
<proteinExistence type="inferred from homology"/>
<feature type="compositionally biased region" description="Basic and acidic residues" evidence="6">
    <location>
        <begin position="363"/>
        <end position="387"/>
    </location>
</feature>
<reference evidence="8" key="1">
    <citation type="submission" date="2021-01" db="EMBL/GenBank/DDBJ databases">
        <authorList>
            <person name="Corre E."/>
            <person name="Pelletier E."/>
            <person name="Niang G."/>
            <person name="Scheremetjew M."/>
            <person name="Finn R."/>
            <person name="Kale V."/>
            <person name="Holt S."/>
            <person name="Cochrane G."/>
            <person name="Meng A."/>
            <person name="Brown T."/>
            <person name="Cohen L."/>
        </authorList>
    </citation>
    <scope>NUCLEOTIDE SEQUENCE</scope>
    <source>
        <strain evidence="8">FSP1.4</strain>
    </source>
</reference>
<evidence type="ECO:0000256" key="5">
    <source>
        <dbReference type="ARBA" id="ARBA00035353"/>
    </source>
</evidence>
<dbReference type="GO" id="GO:0003735">
    <property type="term" value="F:structural constituent of ribosome"/>
    <property type="evidence" value="ECO:0007669"/>
    <property type="project" value="InterPro"/>
</dbReference>
<gene>
    <name evidence="8" type="ORF">EHAR0213_LOCUS9369</name>
</gene>
<dbReference type="PANTHER" id="PTHR19431">
    <property type="entry name" value="60S RIBOSOMAL PROTEIN L4"/>
    <property type="match status" value="1"/>
</dbReference>
<dbReference type="SUPFAM" id="SSF52166">
    <property type="entry name" value="Ribosomal protein L4"/>
    <property type="match status" value="1"/>
</dbReference>
<name>A0A7S3JB04_9SPIT</name>
<comment type="similarity">
    <text evidence="1">Belongs to the universal ribosomal protein uL4 family.</text>
</comment>
<dbReference type="Pfam" id="PF14374">
    <property type="entry name" value="Ribos_L4_asso_C"/>
    <property type="match status" value="1"/>
</dbReference>
<accession>A0A7S3JB04</accession>
<dbReference type="InterPro" id="IPR023574">
    <property type="entry name" value="Ribosomal_uL4_dom_sf"/>
</dbReference>
<evidence type="ECO:0000313" key="8">
    <source>
        <dbReference type="EMBL" id="CAE0350455.1"/>
    </source>
</evidence>
<dbReference type="InterPro" id="IPR045240">
    <property type="entry name" value="Ribosomal_uL4_euk/arch"/>
</dbReference>
<evidence type="ECO:0000256" key="6">
    <source>
        <dbReference type="SAM" id="MobiDB-lite"/>
    </source>
</evidence>
<dbReference type="FunFam" id="3.40.1370.10:FF:000011">
    <property type="entry name" value="50S ribosomal protein L4"/>
    <property type="match status" value="1"/>
</dbReference>
<dbReference type="AlphaFoldDB" id="A0A7S3JB04"/>
<evidence type="ECO:0000256" key="3">
    <source>
        <dbReference type="ARBA" id="ARBA00023274"/>
    </source>
</evidence>
<dbReference type="Gene3D" id="3.40.1370.10">
    <property type="match status" value="1"/>
</dbReference>
<feature type="compositionally biased region" description="Acidic residues" evidence="6">
    <location>
        <begin position="388"/>
        <end position="416"/>
    </location>
</feature>
<dbReference type="InterPro" id="IPR025755">
    <property type="entry name" value="Ribos_uL4_C_dom"/>
</dbReference>
<organism evidence="8">
    <name type="scientific">Euplotes harpa</name>
    <dbReference type="NCBI Taxonomy" id="151035"/>
    <lineage>
        <taxon>Eukaryota</taxon>
        <taxon>Sar</taxon>
        <taxon>Alveolata</taxon>
        <taxon>Ciliophora</taxon>
        <taxon>Intramacronucleata</taxon>
        <taxon>Spirotrichea</taxon>
        <taxon>Hypotrichia</taxon>
        <taxon>Euplotida</taxon>
        <taxon>Euplotidae</taxon>
        <taxon>Euplotes</taxon>
    </lineage>
</organism>
<feature type="region of interest" description="Disordered" evidence="6">
    <location>
        <begin position="306"/>
        <end position="416"/>
    </location>
</feature>
<evidence type="ECO:0000259" key="7">
    <source>
        <dbReference type="Pfam" id="PF14374"/>
    </source>
</evidence>
<dbReference type="GO" id="GO:0006412">
    <property type="term" value="P:translation"/>
    <property type="evidence" value="ECO:0007669"/>
    <property type="project" value="InterPro"/>
</dbReference>
<dbReference type="PROSITE" id="PS00939">
    <property type="entry name" value="RIBOSOMAL_L1E"/>
    <property type="match status" value="1"/>
</dbReference>
<dbReference type="EMBL" id="HBII01022561">
    <property type="protein sequence ID" value="CAE0350455.1"/>
    <property type="molecule type" value="Transcribed_RNA"/>
</dbReference>
<protein>
    <recommendedName>
        <fullName evidence="4">Large ribosomal subunit protein uL4</fullName>
    </recommendedName>
    <alternativeName>
        <fullName evidence="5">60S ribosomal protein L4</fullName>
    </alternativeName>
</protein>
<dbReference type="GO" id="GO:1990904">
    <property type="term" value="C:ribonucleoprotein complex"/>
    <property type="evidence" value="ECO:0007669"/>
    <property type="project" value="UniProtKB-KW"/>
</dbReference>
<keyword evidence="2" id="KW-0689">Ribosomal protein</keyword>
<dbReference type="GO" id="GO:0005840">
    <property type="term" value="C:ribosome"/>
    <property type="evidence" value="ECO:0007669"/>
    <property type="project" value="UniProtKB-KW"/>
</dbReference>
<evidence type="ECO:0000256" key="4">
    <source>
        <dbReference type="ARBA" id="ARBA00035244"/>
    </source>
</evidence>
<dbReference type="InterPro" id="IPR013000">
    <property type="entry name" value="Ribosomal_uL4_euk/arc_CS"/>
</dbReference>
<evidence type="ECO:0000256" key="1">
    <source>
        <dbReference type="ARBA" id="ARBA00010528"/>
    </source>
</evidence>
<feature type="domain" description="Large ribosomal subunit protein uL4 C-terminal" evidence="7">
    <location>
        <begin position="275"/>
        <end position="345"/>
    </location>
</feature>